<evidence type="ECO:0000259" key="1">
    <source>
        <dbReference type="Pfam" id="PF07883"/>
    </source>
</evidence>
<dbReference type="InterPro" id="IPR014710">
    <property type="entry name" value="RmlC-like_jellyroll"/>
</dbReference>
<dbReference type="InterPro" id="IPR011051">
    <property type="entry name" value="RmlC_Cupin_sf"/>
</dbReference>
<dbReference type="PANTHER" id="PTHR37694:SF1">
    <property type="entry name" value="SLR8022 PROTEIN"/>
    <property type="match status" value="1"/>
</dbReference>
<sequence length="110" mass="12225">MIEKIFKTAEVYNLKDMVDYSDGSTVSKIITRNEKGNLTLFAFDKGQNLSEHSAPFDAIVQVLEGSGTIIIDKKEHKVSEGQLIIMPANIPHAVEATEKFKMLLIMIKAS</sequence>
<dbReference type="SUPFAM" id="SSF51182">
    <property type="entry name" value="RmlC-like cupins"/>
    <property type="match status" value="1"/>
</dbReference>
<dbReference type="RefSeq" id="WP_212219809.1">
    <property type="nucleotide sequence ID" value="NZ_JAGUCO010000033.1"/>
</dbReference>
<dbReference type="Pfam" id="PF07883">
    <property type="entry name" value="Cupin_2"/>
    <property type="match status" value="1"/>
</dbReference>
<reference evidence="2 3" key="1">
    <citation type="journal article" date="2015" name="Int. J. Syst. Evol. Microbiol.">
        <title>Carboxylicivirga linearis sp. nov., isolated from a sea cucumber culture pond.</title>
        <authorList>
            <person name="Wang F.Q."/>
            <person name="Zhou Y.X."/>
            <person name="Lin X.Z."/>
            <person name="Chen G.J."/>
            <person name="Du Z.J."/>
        </authorList>
    </citation>
    <scope>NUCLEOTIDE SEQUENCE [LARGE SCALE GENOMIC DNA]</scope>
    <source>
        <strain evidence="2 3">FB218</strain>
    </source>
</reference>
<accession>A0ABS5K1D2</accession>
<comment type="caution">
    <text evidence="2">The sequence shown here is derived from an EMBL/GenBank/DDBJ whole genome shotgun (WGS) entry which is preliminary data.</text>
</comment>
<dbReference type="EMBL" id="JAGUCO010000033">
    <property type="protein sequence ID" value="MBS2100954.1"/>
    <property type="molecule type" value="Genomic_DNA"/>
</dbReference>
<dbReference type="CDD" id="cd02230">
    <property type="entry name" value="cupin_HP0902-like"/>
    <property type="match status" value="1"/>
</dbReference>
<evidence type="ECO:0000313" key="2">
    <source>
        <dbReference type="EMBL" id="MBS2100954.1"/>
    </source>
</evidence>
<protein>
    <submittedName>
        <fullName evidence="2">Cupin domain-containing protein</fullName>
    </submittedName>
</protein>
<gene>
    <name evidence="2" type="ORF">KEM10_21890</name>
</gene>
<feature type="domain" description="Cupin type-2" evidence="1">
    <location>
        <begin position="41"/>
        <end position="106"/>
    </location>
</feature>
<evidence type="ECO:0000313" key="3">
    <source>
        <dbReference type="Proteomes" id="UP000708576"/>
    </source>
</evidence>
<name>A0ABS5K1D2_9BACT</name>
<keyword evidence="3" id="KW-1185">Reference proteome</keyword>
<dbReference type="Gene3D" id="2.60.120.10">
    <property type="entry name" value="Jelly Rolls"/>
    <property type="match status" value="1"/>
</dbReference>
<organism evidence="2 3">
    <name type="scientific">Carboxylicivirga linearis</name>
    <dbReference type="NCBI Taxonomy" id="1628157"/>
    <lineage>
        <taxon>Bacteria</taxon>
        <taxon>Pseudomonadati</taxon>
        <taxon>Bacteroidota</taxon>
        <taxon>Bacteroidia</taxon>
        <taxon>Marinilabiliales</taxon>
        <taxon>Marinilabiliaceae</taxon>
        <taxon>Carboxylicivirga</taxon>
    </lineage>
</organism>
<dbReference type="PANTHER" id="PTHR37694">
    <property type="entry name" value="SLR8022 PROTEIN"/>
    <property type="match status" value="1"/>
</dbReference>
<dbReference type="InterPro" id="IPR013096">
    <property type="entry name" value="Cupin_2"/>
</dbReference>
<proteinExistence type="predicted"/>
<dbReference type="Proteomes" id="UP000708576">
    <property type="component" value="Unassembled WGS sequence"/>
</dbReference>